<comment type="caution">
    <text evidence="4">The sequence shown here is derived from an EMBL/GenBank/DDBJ whole genome shotgun (WGS) entry which is preliminary data.</text>
</comment>
<comment type="subcellular location">
    <subcellularLocation>
        <location evidence="1">Cell surface</location>
    </subcellularLocation>
</comment>
<keyword evidence="3" id="KW-0472">Membrane</keyword>
<evidence type="ECO:0000256" key="3">
    <source>
        <dbReference type="SAM" id="Phobius"/>
    </source>
</evidence>
<evidence type="ECO:0000313" key="4">
    <source>
        <dbReference type="EMBL" id="MBP1042781.1"/>
    </source>
</evidence>
<protein>
    <submittedName>
        <fullName evidence="4">Prepilin-type N-terminal cleavage/methylation domain-containing protein</fullName>
    </submittedName>
</protein>
<reference evidence="4" key="1">
    <citation type="submission" date="2020-12" db="EMBL/GenBank/DDBJ databases">
        <title>Vagococcus allomyrinae sp. nov. and Enterococcus lavae sp. nov., isolated from the larvae of Allomyrina dichotoma.</title>
        <authorList>
            <person name="Lee S.D."/>
        </authorList>
    </citation>
    <scope>NUCLEOTIDE SEQUENCE</scope>
    <source>
        <strain evidence="4">BWB3-3</strain>
    </source>
</reference>
<dbReference type="PROSITE" id="PS00409">
    <property type="entry name" value="PROKAR_NTER_METHYL"/>
    <property type="match status" value="1"/>
</dbReference>
<evidence type="ECO:0000313" key="5">
    <source>
        <dbReference type="Proteomes" id="UP000674938"/>
    </source>
</evidence>
<sequence length="230" mass="26101">MRLINDERGLSLIEVLGAMVIFGLVAILLSSVLFSISKASTIQGQQVEFQQTANLMVAKIEKISRTPEVYKEANYFGKFSGGSWKETHIIKITEGNVTESLVNKPSDEGINPIFLTDINDNSNQKSDSYYIKDRNVKIKVLLQKNENDNRKTTYGTTSYRDTFTIQTSGIILFYQESIDFTPYYNGATGVWDMEKLLADSKKKIHYSRKFVCSYRDDEKAKGDTPGNGRW</sequence>
<keyword evidence="3" id="KW-1133">Transmembrane helix</keyword>
<dbReference type="GO" id="GO:0009986">
    <property type="term" value="C:cell surface"/>
    <property type="evidence" value="ECO:0007669"/>
    <property type="project" value="UniProtKB-SubCell"/>
</dbReference>
<evidence type="ECO:0000256" key="1">
    <source>
        <dbReference type="ARBA" id="ARBA00004241"/>
    </source>
</evidence>
<accession>A0A940PAV6</accession>
<keyword evidence="3" id="KW-0812">Transmembrane</keyword>
<dbReference type="Pfam" id="PF07963">
    <property type="entry name" value="N_methyl"/>
    <property type="match status" value="1"/>
</dbReference>
<dbReference type="InterPro" id="IPR012902">
    <property type="entry name" value="N_methyl_site"/>
</dbReference>
<organism evidence="4 5">
    <name type="scientific">Vagococcus allomyrinae</name>
    <dbReference type="NCBI Taxonomy" id="2794353"/>
    <lineage>
        <taxon>Bacteria</taxon>
        <taxon>Bacillati</taxon>
        <taxon>Bacillota</taxon>
        <taxon>Bacilli</taxon>
        <taxon>Lactobacillales</taxon>
        <taxon>Enterococcaceae</taxon>
        <taxon>Vagococcus</taxon>
    </lineage>
</organism>
<dbReference type="GO" id="GO:0030420">
    <property type="term" value="P:establishment of competence for transformation"/>
    <property type="evidence" value="ECO:0007669"/>
    <property type="project" value="UniProtKB-KW"/>
</dbReference>
<keyword evidence="2" id="KW-0178">Competence</keyword>
<dbReference type="RefSeq" id="WP_209530303.1">
    <property type="nucleotide sequence ID" value="NZ_JAEEGA010000012.1"/>
</dbReference>
<dbReference type="EMBL" id="JAEEGA010000012">
    <property type="protein sequence ID" value="MBP1042781.1"/>
    <property type="molecule type" value="Genomic_DNA"/>
</dbReference>
<keyword evidence="5" id="KW-1185">Reference proteome</keyword>
<gene>
    <name evidence="4" type="ORF">I6N95_17320</name>
</gene>
<proteinExistence type="predicted"/>
<feature type="transmembrane region" description="Helical" evidence="3">
    <location>
        <begin position="12"/>
        <end position="36"/>
    </location>
</feature>
<name>A0A940PAV6_9ENTE</name>
<evidence type="ECO:0000256" key="2">
    <source>
        <dbReference type="ARBA" id="ARBA00023287"/>
    </source>
</evidence>
<dbReference type="AlphaFoldDB" id="A0A940PAV6"/>
<dbReference type="Proteomes" id="UP000674938">
    <property type="component" value="Unassembled WGS sequence"/>
</dbReference>